<evidence type="ECO:0000313" key="4">
    <source>
        <dbReference type="EMBL" id="SHJ38833.1"/>
    </source>
</evidence>
<evidence type="ECO:0000259" key="2">
    <source>
        <dbReference type="Pfam" id="PF12245"/>
    </source>
</evidence>
<dbReference type="InterPro" id="IPR013783">
    <property type="entry name" value="Ig-like_fold"/>
</dbReference>
<dbReference type="EMBL" id="FQZZ01000001">
    <property type="protein sequence ID" value="SHJ38833.1"/>
    <property type="molecule type" value="Genomic_DNA"/>
</dbReference>
<gene>
    <name evidence="4" type="ORF">SAMN05444142_10185</name>
</gene>
<feature type="domain" description="Bacterial Ig" evidence="3">
    <location>
        <begin position="514"/>
        <end position="582"/>
    </location>
</feature>
<dbReference type="Gene3D" id="2.60.40.10">
    <property type="entry name" value="Immunoglobulins"/>
    <property type="match status" value="7"/>
</dbReference>
<reference evidence="4 5" key="1">
    <citation type="submission" date="2016-11" db="EMBL/GenBank/DDBJ databases">
        <authorList>
            <person name="Varghese N."/>
            <person name="Submissions S."/>
        </authorList>
    </citation>
    <scope>NUCLEOTIDE SEQUENCE [LARGE SCALE GENOMIC DNA]</scope>
    <source>
        <strain evidence="4 5">DSM 29620</strain>
    </source>
</reference>
<feature type="compositionally biased region" description="Gly residues" evidence="1">
    <location>
        <begin position="182"/>
        <end position="196"/>
    </location>
</feature>
<protein>
    <recommendedName>
        <fullName evidence="6">Ig-like domain (Group 3)</fullName>
    </recommendedName>
</protein>
<evidence type="ECO:0000313" key="5">
    <source>
        <dbReference type="Proteomes" id="UP000324252"/>
    </source>
</evidence>
<dbReference type="Proteomes" id="UP000324252">
    <property type="component" value="Unassembled WGS sequence"/>
</dbReference>
<accession>A0A1H0CZG8</accession>
<dbReference type="Pfam" id="PF12245">
    <property type="entry name" value="Big_3_2"/>
    <property type="match status" value="1"/>
</dbReference>
<evidence type="ECO:0008006" key="6">
    <source>
        <dbReference type="Google" id="ProtNLM"/>
    </source>
</evidence>
<dbReference type="OrthoDB" id="7858035at2"/>
<name>A0A1H0CZG8_9RHOB</name>
<evidence type="ECO:0000259" key="3">
    <source>
        <dbReference type="Pfam" id="PF17936"/>
    </source>
</evidence>
<organism evidence="4 5">
    <name type="scientific">Lutimaribacter pacificus</name>
    <dbReference type="NCBI Taxonomy" id="391948"/>
    <lineage>
        <taxon>Bacteria</taxon>
        <taxon>Pseudomonadati</taxon>
        <taxon>Pseudomonadota</taxon>
        <taxon>Alphaproteobacteria</taxon>
        <taxon>Rhodobacterales</taxon>
        <taxon>Roseobacteraceae</taxon>
        <taxon>Lutimaribacter</taxon>
    </lineage>
</organism>
<keyword evidence="5" id="KW-1185">Reference proteome</keyword>
<dbReference type="InterPro" id="IPR041498">
    <property type="entry name" value="Big_6"/>
</dbReference>
<feature type="region of interest" description="Disordered" evidence="1">
    <location>
        <begin position="182"/>
        <end position="201"/>
    </location>
</feature>
<evidence type="ECO:0000256" key="1">
    <source>
        <dbReference type="SAM" id="MobiDB-lite"/>
    </source>
</evidence>
<dbReference type="Pfam" id="PF17936">
    <property type="entry name" value="Big_6"/>
    <property type="match status" value="1"/>
</dbReference>
<dbReference type="AlphaFoldDB" id="A0A1H0CZG8"/>
<feature type="domain" description="Ig-like" evidence="2">
    <location>
        <begin position="848"/>
        <end position="882"/>
    </location>
</feature>
<dbReference type="InterPro" id="IPR022038">
    <property type="entry name" value="Ig-like_bact"/>
</dbReference>
<proteinExistence type="predicted"/>
<sequence>MKAIEFVVRTSMGAVERGEIPQNETMTKLAVPGGAEMSLNLRQMDLQGFSRIGNDLEIVLADGRVILLEDYYVGGEPAARLFISADGYLSEVTLAEGSDGVLYAQYGPTEQWGKWSPSDDLIFVGDPEVAVADAYAAGDNEVSMLGAALLGGGGLGGLAAGGAAALGGAALLAGGDGSDGGKDGNGGAGDGGGTGGTDRIVPTVNEKGVIEIGGDEAVANGPSVSISGTGAPGATVDVTIGGESESTTVGDDGTWEVTFDDGTFPADGSHDTAVVVTDPDGHVTGIEGPDVVIDTTAPELGFTDGTRSVGDITNGEDHTDGVEIAGTGEPGASVSVVVGGASYDTVVGGDGTWGVVVDTATLGTGEYEAGITVTTTDSFGNSAVFTDSVVIDTQSFIEISPAPVTSDNVVNHDERLNDGVTLTGTTEPGASVEITLGGVTRPAQVDGSGNWSVTFPAGDLPTGETTADVLAVTTDAAGNTASTTGSVRFDTEVRNFTLGNVPGGADGVINAAEADAGLVVSGTTEPGSRVTVQLGQAVVQASVDDQGVWTATIPQGQIARGEYIATMTVTSTDMAENVATITEQVRVDTDAGILTLSQAPIEGDNVINAQESLDGVVIRGTADPGATVQVSLGGVTRSTVADGNGNWQRLFTHAEIPADTDSAPIVATTTDDAGNTRTVTGSVGVDTVVESHSLATSQVAGDGVINAAEQSGIVEVTGTVEPGSVVTVTIANIPQQAVVQPDGSWTARFPAGALPTGEGTLDVTVRSVDRHGNVATLNDTVELDTYVNQLNTTGDPTGGDGVVNLAEAQAGLSLSGQVEPGSGVLVTVAGMSYEATVTAGGHWTLDLPFGAIPAGQDSVDLDIAATDAAGNTHSITQTLALDFDVPDVPIIEDYTRNVSGYSAISVDLTENDVTVYEVDHGVPGAQVGGEGLPIDVLGVERFGFTPEIADGSHLIVQSTDAAGNSSGTYLVLDEASTSQVDLSNPALGAFNIEAIDLQFAEDSQLTLTEAQIKALSANTDTLVISGGVDDTVTITGATHTGQSQTVGGQVHDVYTLGDATVLIDDDITTVI</sequence>
<dbReference type="NCBIfam" id="NF033510">
    <property type="entry name" value="Ca_tandemer"/>
    <property type="match status" value="7"/>
</dbReference>